<evidence type="ECO:0000259" key="4">
    <source>
        <dbReference type="Pfam" id="PF13702"/>
    </source>
</evidence>
<dbReference type="Proteomes" id="UP000289562">
    <property type="component" value="Unassembled WGS sequence"/>
</dbReference>
<dbReference type="SUPFAM" id="SSF53955">
    <property type="entry name" value="Lysozyme-like"/>
    <property type="match status" value="1"/>
</dbReference>
<evidence type="ECO:0008006" key="7">
    <source>
        <dbReference type="Google" id="ProtNLM"/>
    </source>
</evidence>
<feature type="transmembrane region" description="Helical" evidence="2">
    <location>
        <begin position="7"/>
        <end position="27"/>
    </location>
</feature>
<keyword evidence="2" id="KW-1133">Transmembrane helix</keyword>
<evidence type="ECO:0000256" key="1">
    <source>
        <dbReference type="ARBA" id="ARBA00004241"/>
    </source>
</evidence>
<dbReference type="InterPro" id="IPR023346">
    <property type="entry name" value="Lysozyme-like_dom_sf"/>
</dbReference>
<feature type="domain" description="CwlT-like lysozyme" evidence="4">
    <location>
        <begin position="57"/>
        <end position="211"/>
    </location>
</feature>
<proteinExistence type="predicted"/>
<dbReference type="PANTHER" id="PTHR21666:SF270">
    <property type="entry name" value="MUREIN HYDROLASE ACTIVATOR ENVC"/>
    <property type="match status" value="1"/>
</dbReference>
<comment type="subcellular location">
    <subcellularLocation>
        <location evidence="1">Cell surface</location>
    </subcellularLocation>
</comment>
<dbReference type="AlphaFoldDB" id="A0AB37VSJ8"/>
<evidence type="ECO:0000313" key="5">
    <source>
        <dbReference type="EMBL" id="RXU87384.1"/>
    </source>
</evidence>
<dbReference type="RefSeq" id="WP_104889499.1">
    <property type="nucleotide sequence ID" value="NZ_JAKJOI010000040.1"/>
</dbReference>
<evidence type="ECO:0000256" key="2">
    <source>
        <dbReference type="SAM" id="Phobius"/>
    </source>
</evidence>
<dbReference type="CDD" id="cd16891">
    <property type="entry name" value="CwlT-like"/>
    <property type="match status" value="1"/>
</dbReference>
<feature type="domain" description="M23ase beta-sheet core" evidence="3">
    <location>
        <begin position="253"/>
        <end position="341"/>
    </location>
</feature>
<keyword evidence="2" id="KW-0472">Membrane</keyword>
<dbReference type="PANTHER" id="PTHR21666">
    <property type="entry name" value="PEPTIDASE-RELATED"/>
    <property type="match status" value="1"/>
</dbReference>
<dbReference type="Gene3D" id="2.70.70.10">
    <property type="entry name" value="Glucose Permease (Domain IIA)"/>
    <property type="match status" value="1"/>
</dbReference>
<dbReference type="InterPro" id="IPR016047">
    <property type="entry name" value="M23ase_b-sheet_dom"/>
</dbReference>
<gene>
    <name evidence="5" type="ORF">CYQ77_08605</name>
</gene>
<dbReference type="CDD" id="cd12797">
    <property type="entry name" value="M23_peptidase"/>
    <property type="match status" value="1"/>
</dbReference>
<sequence>MIRSWKWKILVIVLVGGGIIGITVSTIEYIQQSVIVLLGGSETQQQSEISTNSNLSEDVLALKSIVEKYAKINGIPDEVPFILAIMMVESGGKGLDPMQSSESAGLAPNAFTSPEQSIKQGVAYYKSCLESAQNLNVTDKKAVIQSYNYGAGFLYWLSKNNKSYSFEAGAEFACQQAGGKKVVYTNPIASSRGNWRYAYGNMFYADLVYQYIENTESNRSEGGSSSYILPVDNPVVSSPFGWRGSPLTGGSEFHRGLDFANAAGSSIKAIASGTVIRSEYHYSWGNHIVIQHDDGKVSLYAHQSVLIAKAGQKVKQGEVIGKIGSTGDSTGPHLHLEIAKSTDLSRGNLIDPKGVLGIQ</sequence>
<accession>A0AB37VSJ8</accession>
<dbReference type="GO" id="GO:0009986">
    <property type="term" value="C:cell surface"/>
    <property type="evidence" value="ECO:0007669"/>
    <property type="project" value="UniProtKB-SubCell"/>
</dbReference>
<reference evidence="5 6" key="1">
    <citation type="submission" date="2017-12" db="EMBL/GenBank/DDBJ databases">
        <title>A pool of 800 enterococci isolated from chicken carcass rinse samples from New Zealand.</title>
        <authorList>
            <person name="Zhang J."/>
            <person name="Rogers L."/>
            <person name="Midwinter A."/>
            <person name="French N."/>
        </authorList>
    </citation>
    <scope>NUCLEOTIDE SEQUENCE [LARGE SCALE GENOMIC DNA]</scope>
    <source>
        <strain evidence="5 6">EN697</strain>
    </source>
</reference>
<dbReference type="InterPro" id="IPR011055">
    <property type="entry name" value="Dup_hybrid_motif"/>
</dbReference>
<name>A0AB37VSJ8_ENTFC</name>
<protein>
    <recommendedName>
        <fullName evidence="7">Peptidase M23 domain-containing protein</fullName>
    </recommendedName>
</protein>
<dbReference type="InterPro" id="IPR050570">
    <property type="entry name" value="Cell_wall_metabolism_enzyme"/>
</dbReference>
<dbReference type="Pfam" id="PF01551">
    <property type="entry name" value="Peptidase_M23"/>
    <property type="match status" value="1"/>
</dbReference>
<comment type="caution">
    <text evidence="5">The sequence shown here is derived from an EMBL/GenBank/DDBJ whole genome shotgun (WGS) entry which is preliminary data.</text>
</comment>
<dbReference type="Pfam" id="PF13702">
    <property type="entry name" value="Lysozyme_like"/>
    <property type="match status" value="1"/>
</dbReference>
<dbReference type="SUPFAM" id="SSF51261">
    <property type="entry name" value="Duplicated hybrid motif"/>
    <property type="match status" value="1"/>
</dbReference>
<keyword evidence="2" id="KW-0812">Transmembrane</keyword>
<dbReference type="Gene3D" id="1.10.530.10">
    <property type="match status" value="1"/>
</dbReference>
<evidence type="ECO:0000313" key="6">
    <source>
        <dbReference type="Proteomes" id="UP000289562"/>
    </source>
</evidence>
<evidence type="ECO:0000259" key="3">
    <source>
        <dbReference type="Pfam" id="PF01551"/>
    </source>
</evidence>
<organism evidence="5 6">
    <name type="scientific">Enterococcus faecium</name>
    <name type="common">Streptococcus faecium</name>
    <dbReference type="NCBI Taxonomy" id="1352"/>
    <lineage>
        <taxon>Bacteria</taxon>
        <taxon>Bacillati</taxon>
        <taxon>Bacillota</taxon>
        <taxon>Bacilli</taxon>
        <taxon>Lactobacillales</taxon>
        <taxon>Enterococcaceae</taxon>
        <taxon>Enterococcus</taxon>
    </lineage>
</organism>
<dbReference type="InterPro" id="IPR047194">
    <property type="entry name" value="CwlT-like_lysozyme"/>
</dbReference>
<dbReference type="EMBL" id="PJVH01000024">
    <property type="protein sequence ID" value="RXU87384.1"/>
    <property type="molecule type" value="Genomic_DNA"/>
</dbReference>
<dbReference type="GO" id="GO:0004222">
    <property type="term" value="F:metalloendopeptidase activity"/>
    <property type="evidence" value="ECO:0007669"/>
    <property type="project" value="TreeGrafter"/>
</dbReference>